<evidence type="ECO:0000259" key="7">
    <source>
        <dbReference type="Pfam" id="PF01432"/>
    </source>
</evidence>
<reference evidence="9 10" key="1">
    <citation type="submission" date="2019-10" db="EMBL/GenBank/DDBJ databases">
        <title>Genome sequencing of Lactobacillus manihotivorans.</title>
        <authorList>
            <person name="Kim K."/>
        </authorList>
    </citation>
    <scope>NUCLEOTIDE SEQUENCE [LARGE SCALE GENOMIC DNA]</scope>
    <source>
        <strain evidence="9 10">LM010</strain>
    </source>
</reference>
<organism evidence="9 10">
    <name type="scientific">Lacticaseibacillus manihotivorans</name>
    <dbReference type="NCBI Taxonomy" id="88233"/>
    <lineage>
        <taxon>Bacteria</taxon>
        <taxon>Bacillati</taxon>
        <taxon>Bacillota</taxon>
        <taxon>Bacilli</taxon>
        <taxon>Lactobacillales</taxon>
        <taxon>Lactobacillaceae</taxon>
        <taxon>Lacticaseibacillus</taxon>
    </lineage>
</organism>
<comment type="cofactor">
    <cofactor evidence="6">
        <name>Zn(2+)</name>
        <dbReference type="ChEBI" id="CHEBI:29105"/>
    </cofactor>
    <text evidence="6">Binds 1 zinc ion.</text>
</comment>
<dbReference type="Gene3D" id="1.10.287.830">
    <property type="entry name" value="putative peptidase helix hairpin domain like"/>
    <property type="match status" value="1"/>
</dbReference>
<evidence type="ECO:0000256" key="3">
    <source>
        <dbReference type="ARBA" id="ARBA00022801"/>
    </source>
</evidence>
<dbReference type="InterPro" id="IPR013647">
    <property type="entry name" value="OligopepF_N_dom"/>
</dbReference>
<proteinExistence type="inferred from homology"/>
<feature type="domain" description="Peptidase M3A/M3B catalytic" evidence="7">
    <location>
        <begin position="203"/>
        <end position="582"/>
    </location>
</feature>
<dbReference type="GO" id="GO:0006518">
    <property type="term" value="P:peptide metabolic process"/>
    <property type="evidence" value="ECO:0007669"/>
    <property type="project" value="TreeGrafter"/>
</dbReference>
<keyword evidence="1 6" id="KW-0645">Protease</keyword>
<dbReference type="AlphaFoldDB" id="A0A5P8JLS6"/>
<dbReference type="PANTHER" id="PTHR11804:SF84">
    <property type="entry name" value="SACCHAROLYSIN"/>
    <property type="match status" value="1"/>
</dbReference>
<keyword evidence="3 6" id="KW-0378">Hydrolase</keyword>
<dbReference type="NCBIfam" id="TIGR00181">
    <property type="entry name" value="pepF"/>
    <property type="match status" value="1"/>
</dbReference>
<keyword evidence="2 6" id="KW-0479">Metal-binding</keyword>
<comment type="similarity">
    <text evidence="6">Belongs to the peptidase M3B family.</text>
</comment>
<protein>
    <recommendedName>
        <fullName evidence="6">Oligopeptidase F</fullName>
        <ecNumber evidence="6">3.4.24.-</ecNumber>
    </recommendedName>
</protein>
<accession>A0A5P8JLS6</accession>
<dbReference type="InterPro" id="IPR004438">
    <property type="entry name" value="Peptidase_M3B"/>
</dbReference>
<dbReference type="PANTHER" id="PTHR11804">
    <property type="entry name" value="PROTEASE M3 THIMET OLIGOPEPTIDASE-RELATED"/>
    <property type="match status" value="1"/>
</dbReference>
<evidence type="ECO:0000313" key="10">
    <source>
        <dbReference type="Proteomes" id="UP000388452"/>
    </source>
</evidence>
<name>A0A5P8JLS6_9LACO</name>
<dbReference type="InterPro" id="IPR042088">
    <property type="entry name" value="OligoPept_F_C"/>
</dbReference>
<dbReference type="Proteomes" id="UP000388452">
    <property type="component" value="Chromosome"/>
</dbReference>
<dbReference type="EC" id="3.4.24.-" evidence="6"/>
<evidence type="ECO:0000313" key="9">
    <source>
        <dbReference type="EMBL" id="QFQ90147.1"/>
    </source>
</evidence>
<keyword evidence="5 6" id="KW-0482">Metalloprotease</keyword>
<evidence type="ECO:0000256" key="1">
    <source>
        <dbReference type="ARBA" id="ARBA00022670"/>
    </source>
</evidence>
<dbReference type="Gene3D" id="1.10.1370.20">
    <property type="entry name" value="Oligoendopeptidase f, C-terminal domain"/>
    <property type="match status" value="1"/>
</dbReference>
<sequence>MSMLPKRNNVATELTWNLTTIFENDEAWQRAFDNAAQAGDRAAKWQGQLGTSAKDLADGLAAILQAYRQIEKVYVYASLKSDQDTANAKYQGFSAQAQSLWTKVSAQTAFMQPEILAIDPDTLTTWLQTPELKLYQHFIENLVAEREHVLSTDQEALIAAAGDALNASSATFNVLNNADLQFGEILDEAGNAVQLSHGTYGELIKSTKRSVRQAAFESLYSTYKKFQHTFAQTLAGEIKKHTFDAKVHHYSSARAAAMAENQIPEAVYDTLVDTVNAHLPSLQRYLAFRKQRLGLDELHMYDLYTPLNGKPPVSYTIDEAKAVALKALAPLGEDYLSHVRDIFDHRMIDVVENQNKRSGAYSGGSYDTDPFILLNWQDSIDALFTLVHETGHSVHSWYTRHNQPYVYGDYSIFVAEIASTTNENLLTDYLLRTQKDPAVQAYVLNYYLDGFKGTVYRQTQFAEFEHWLHQQDQHGLALTAEALNQQYAKLNAHYYQGVVQDPQIALEWSRIPHFYYDYYVYQYATGFAAASTLAAGISAHKPNAVDHYLNYLKSGSSQTPLDTMKAAGVEMTKPHYLEEAFAVFDQRLTQLIALLDQKG</sequence>
<feature type="domain" description="Oligopeptidase F N-terminal" evidence="8">
    <location>
        <begin position="114"/>
        <end position="182"/>
    </location>
</feature>
<evidence type="ECO:0000259" key="8">
    <source>
        <dbReference type="Pfam" id="PF08439"/>
    </source>
</evidence>
<dbReference type="RefSeq" id="WP_056962200.1">
    <property type="nucleotide sequence ID" value="NZ_CP045068.1"/>
</dbReference>
<dbReference type="CDD" id="cd09608">
    <property type="entry name" value="M3B_PepF"/>
    <property type="match status" value="1"/>
</dbReference>
<keyword evidence="4 6" id="KW-0862">Zinc</keyword>
<evidence type="ECO:0000256" key="2">
    <source>
        <dbReference type="ARBA" id="ARBA00022723"/>
    </source>
</evidence>
<gene>
    <name evidence="9" type="primary">pepF</name>
    <name evidence="9" type="ORF">LM010_01250</name>
</gene>
<dbReference type="InterPro" id="IPR045090">
    <property type="entry name" value="Pept_M3A_M3B"/>
</dbReference>
<evidence type="ECO:0000256" key="6">
    <source>
        <dbReference type="RuleBase" id="RU368091"/>
    </source>
</evidence>
<dbReference type="InterPro" id="IPR001567">
    <property type="entry name" value="Pept_M3A_M3B_dom"/>
</dbReference>
<evidence type="ECO:0000256" key="4">
    <source>
        <dbReference type="ARBA" id="ARBA00022833"/>
    </source>
</evidence>
<comment type="function">
    <text evidence="6">Has oligopeptidase activity and degrades a variety of small bioactive peptides.</text>
</comment>
<dbReference type="Pfam" id="PF01432">
    <property type="entry name" value="Peptidase_M3"/>
    <property type="match status" value="1"/>
</dbReference>
<dbReference type="GO" id="GO:0006508">
    <property type="term" value="P:proteolysis"/>
    <property type="evidence" value="ECO:0007669"/>
    <property type="project" value="UniProtKB-KW"/>
</dbReference>
<dbReference type="GO" id="GO:0004222">
    <property type="term" value="F:metalloendopeptidase activity"/>
    <property type="evidence" value="ECO:0007669"/>
    <property type="project" value="UniProtKB-UniRule"/>
</dbReference>
<dbReference type="Gene3D" id="1.20.140.70">
    <property type="entry name" value="Oligopeptidase f, N-terminal domain"/>
    <property type="match status" value="1"/>
</dbReference>
<dbReference type="EMBL" id="CP045068">
    <property type="protein sequence ID" value="QFQ90147.1"/>
    <property type="molecule type" value="Genomic_DNA"/>
</dbReference>
<evidence type="ECO:0000256" key="5">
    <source>
        <dbReference type="ARBA" id="ARBA00023049"/>
    </source>
</evidence>
<dbReference type="Pfam" id="PF08439">
    <property type="entry name" value="Peptidase_M3_N"/>
    <property type="match status" value="1"/>
</dbReference>
<dbReference type="SUPFAM" id="SSF55486">
    <property type="entry name" value="Metalloproteases ('zincins'), catalytic domain"/>
    <property type="match status" value="1"/>
</dbReference>
<dbReference type="GO" id="GO:0046872">
    <property type="term" value="F:metal ion binding"/>
    <property type="evidence" value="ECO:0007669"/>
    <property type="project" value="UniProtKB-UniRule"/>
</dbReference>